<feature type="chain" id="PRO_5005891222" evidence="2">
    <location>
        <begin position="24"/>
        <end position="400"/>
    </location>
</feature>
<dbReference type="Proteomes" id="UP000038045">
    <property type="component" value="Unplaced"/>
</dbReference>
<feature type="compositionally biased region" description="Polar residues" evidence="1">
    <location>
        <begin position="162"/>
        <end position="174"/>
    </location>
</feature>
<keyword evidence="3" id="KW-1185">Reference proteome</keyword>
<dbReference type="AlphaFoldDB" id="A0A0N4Z7J2"/>
<sequence>MTIEKLLFLLFLIYSALNYNVLGQYGSVRLLECDRVDQNATKGTEICTYYQNACFVHHLKQGNDSYAVDAGCTRIRDINKVKQGEARGVRECPKGTDGPRHSCSFFYPPPGTNCCCQSNLCNEFTRISKDAMNLSIKLLNVNILRPSNANIPRQLGSNIRRPSNANIPRMSGSNIRRPLNANIPRLSGSNIRRPSISEVSRLSSLQCHERPRRSCSFLNPIPGTNCCCQSNLCNEFTRISKDATNLSIGPSNVNIPRPPSANIPGPSGVYIPGPSGVNIPRPPSANIPGPSGVYIPGPSGVNIPGPSGVNIPGPSGVNIPGPSGVRISRPLGVRAPRPLGVRAPRPSGVRAPRPSGVRAPKPSLVGISRPSSVNIPQISGANIPQPHSLQCHDVSYKFIN</sequence>
<protein>
    <submittedName>
        <fullName evidence="4">Uncharacterized protein</fullName>
    </submittedName>
</protein>
<organism evidence="3 4">
    <name type="scientific">Parastrongyloides trichosuri</name>
    <name type="common">Possum-specific nematode worm</name>
    <dbReference type="NCBI Taxonomy" id="131310"/>
    <lineage>
        <taxon>Eukaryota</taxon>
        <taxon>Metazoa</taxon>
        <taxon>Ecdysozoa</taxon>
        <taxon>Nematoda</taxon>
        <taxon>Chromadorea</taxon>
        <taxon>Rhabditida</taxon>
        <taxon>Tylenchina</taxon>
        <taxon>Panagrolaimomorpha</taxon>
        <taxon>Strongyloidoidea</taxon>
        <taxon>Strongyloididae</taxon>
        <taxon>Parastrongyloides</taxon>
    </lineage>
</organism>
<dbReference type="WBParaSite" id="PTRK_0000314700.1">
    <property type="protein sequence ID" value="PTRK_0000314700.1"/>
    <property type="gene ID" value="PTRK_0000314700"/>
</dbReference>
<feature type="region of interest" description="Disordered" evidence="1">
    <location>
        <begin position="162"/>
        <end position="181"/>
    </location>
</feature>
<evidence type="ECO:0000256" key="1">
    <source>
        <dbReference type="SAM" id="MobiDB-lite"/>
    </source>
</evidence>
<evidence type="ECO:0000313" key="3">
    <source>
        <dbReference type="Proteomes" id="UP000038045"/>
    </source>
</evidence>
<proteinExistence type="predicted"/>
<name>A0A0N4Z7J2_PARTI</name>
<evidence type="ECO:0000313" key="4">
    <source>
        <dbReference type="WBParaSite" id="PTRK_0000314700.1"/>
    </source>
</evidence>
<accession>A0A0N4Z7J2</accession>
<reference evidence="4" key="1">
    <citation type="submission" date="2017-02" db="UniProtKB">
        <authorList>
            <consortium name="WormBaseParasite"/>
        </authorList>
    </citation>
    <scope>IDENTIFICATION</scope>
</reference>
<dbReference type="STRING" id="131310.A0A0N4Z7J2"/>
<feature type="region of interest" description="Disordered" evidence="1">
    <location>
        <begin position="328"/>
        <end position="369"/>
    </location>
</feature>
<evidence type="ECO:0000256" key="2">
    <source>
        <dbReference type="SAM" id="SignalP"/>
    </source>
</evidence>
<keyword evidence="2" id="KW-0732">Signal</keyword>
<feature type="signal peptide" evidence="2">
    <location>
        <begin position="1"/>
        <end position="23"/>
    </location>
</feature>